<keyword evidence="3" id="KW-1185">Reference proteome</keyword>
<name>A0ABN3DXT4_9MICO</name>
<sequence>MVATVATLAAGAAVAVQTSVNGHVSVATGSPVLATAVNHGSALLIALVVALAMGALPRAARNLRARRAQLRRWWFLGGVMGFVAVLAIITVTPEVGVVAVAVAVTLGQLAGSVLADGAGLGPGGRRPLSVLRAVGLAVAVAAVVVGALGRFDLGNAFVIPVVVLAGAVIAVQQAANGWLIVVTGEFAAMSVINFVTSGVFVGIALLVSLAVAPIDFGALPPWAPVGGTLGVAIGVVTALTVRTIGVLSAILCIAAGQAIAAVVLDLLVPVDAVGLTPAAIVAAALAVAAVGIAGLGSAPRRSSRRARRRSPLAETGILP</sequence>
<feature type="transmembrane region" description="Helical" evidence="1">
    <location>
        <begin position="73"/>
        <end position="91"/>
    </location>
</feature>
<organism evidence="2 3">
    <name type="scientific">Herbiconiux moechotypicola</name>
    <dbReference type="NCBI Taxonomy" id="637393"/>
    <lineage>
        <taxon>Bacteria</taxon>
        <taxon>Bacillati</taxon>
        <taxon>Actinomycetota</taxon>
        <taxon>Actinomycetes</taxon>
        <taxon>Micrococcales</taxon>
        <taxon>Microbacteriaceae</taxon>
        <taxon>Herbiconiux</taxon>
    </lineage>
</organism>
<evidence type="ECO:0000256" key="1">
    <source>
        <dbReference type="SAM" id="Phobius"/>
    </source>
</evidence>
<dbReference type="PANTHER" id="PTHR34821:SF2">
    <property type="entry name" value="INNER MEMBRANE PROTEIN YDCZ"/>
    <property type="match status" value="1"/>
</dbReference>
<keyword evidence="1" id="KW-0472">Membrane</keyword>
<feature type="transmembrane region" description="Helical" evidence="1">
    <location>
        <begin position="157"/>
        <end position="179"/>
    </location>
</feature>
<dbReference type="Pfam" id="PF04657">
    <property type="entry name" value="DMT_YdcZ"/>
    <property type="match status" value="2"/>
</dbReference>
<feature type="transmembrane region" description="Helical" evidence="1">
    <location>
        <begin position="274"/>
        <end position="298"/>
    </location>
</feature>
<keyword evidence="1" id="KW-0812">Transmembrane</keyword>
<gene>
    <name evidence="2" type="ORF">GCM10009851_31600</name>
</gene>
<evidence type="ECO:0008006" key="4">
    <source>
        <dbReference type="Google" id="ProtNLM"/>
    </source>
</evidence>
<keyword evidence="1" id="KW-1133">Transmembrane helix</keyword>
<reference evidence="2 3" key="1">
    <citation type="journal article" date="2019" name="Int. J. Syst. Evol. Microbiol.">
        <title>The Global Catalogue of Microorganisms (GCM) 10K type strain sequencing project: providing services to taxonomists for standard genome sequencing and annotation.</title>
        <authorList>
            <consortium name="The Broad Institute Genomics Platform"/>
            <consortium name="The Broad Institute Genome Sequencing Center for Infectious Disease"/>
            <person name="Wu L."/>
            <person name="Ma J."/>
        </authorList>
    </citation>
    <scope>NUCLEOTIDE SEQUENCE [LARGE SCALE GENOMIC DNA]</scope>
    <source>
        <strain evidence="2 3">JCM 16117</strain>
    </source>
</reference>
<proteinExistence type="predicted"/>
<feature type="transmembrane region" description="Helical" evidence="1">
    <location>
        <begin position="191"/>
        <end position="214"/>
    </location>
</feature>
<feature type="transmembrane region" description="Helical" evidence="1">
    <location>
        <begin position="97"/>
        <end position="118"/>
    </location>
</feature>
<feature type="transmembrane region" description="Helical" evidence="1">
    <location>
        <begin position="246"/>
        <end position="268"/>
    </location>
</feature>
<dbReference type="PANTHER" id="PTHR34821">
    <property type="entry name" value="INNER MEMBRANE PROTEIN YDCZ"/>
    <property type="match status" value="1"/>
</dbReference>
<evidence type="ECO:0000313" key="3">
    <source>
        <dbReference type="Proteomes" id="UP001500929"/>
    </source>
</evidence>
<evidence type="ECO:0000313" key="2">
    <source>
        <dbReference type="EMBL" id="GAA2244033.1"/>
    </source>
</evidence>
<feature type="transmembrane region" description="Helical" evidence="1">
    <location>
        <begin position="220"/>
        <end position="239"/>
    </location>
</feature>
<protein>
    <recommendedName>
        <fullName evidence="4">DMT family transporter</fullName>
    </recommendedName>
</protein>
<dbReference type="InterPro" id="IPR006750">
    <property type="entry name" value="YdcZ"/>
</dbReference>
<dbReference type="EMBL" id="BAAAQY010000010">
    <property type="protein sequence ID" value="GAA2244033.1"/>
    <property type="molecule type" value="Genomic_DNA"/>
</dbReference>
<dbReference type="Proteomes" id="UP001500929">
    <property type="component" value="Unassembled WGS sequence"/>
</dbReference>
<accession>A0ABN3DXT4</accession>
<feature type="transmembrane region" description="Helical" evidence="1">
    <location>
        <begin position="130"/>
        <end position="151"/>
    </location>
</feature>
<comment type="caution">
    <text evidence="2">The sequence shown here is derived from an EMBL/GenBank/DDBJ whole genome shotgun (WGS) entry which is preliminary data.</text>
</comment>